<evidence type="ECO:0000256" key="3">
    <source>
        <dbReference type="PIRSR" id="PIRSR001365-2"/>
    </source>
</evidence>
<name>A0A0M0JYR4_9EUKA</name>
<dbReference type="InterPro" id="IPR013785">
    <property type="entry name" value="Aldolase_TIM"/>
</dbReference>
<dbReference type="PIRSF" id="PIRSF001365">
    <property type="entry name" value="DHDPS"/>
    <property type="match status" value="1"/>
</dbReference>
<dbReference type="PANTHER" id="PTHR12128:SF66">
    <property type="entry name" value="4-HYDROXY-2-OXOGLUTARATE ALDOLASE, MITOCHONDRIAL"/>
    <property type="match status" value="1"/>
</dbReference>
<dbReference type="SUPFAM" id="SSF51569">
    <property type="entry name" value="Aldolase"/>
    <property type="match status" value="1"/>
</dbReference>
<dbReference type="EMBL" id="JWZX01001929">
    <property type="protein sequence ID" value="KOO31796.1"/>
    <property type="molecule type" value="Genomic_DNA"/>
</dbReference>
<evidence type="ECO:0000313" key="4">
    <source>
        <dbReference type="EMBL" id="KOO31796.1"/>
    </source>
</evidence>
<dbReference type="CDD" id="cd00408">
    <property type="entry name" value="DHDPS-like"/>
    <property type="match status" value="1"/>
</dbReference>
<dbReference type="GO" id="GO:0005829">
    <property type="term" value="C:cytosol"/>
    <property type="evidence" value="ECO:0007669"/>
    <property type="project" value="TreeGrafter"/>
</dbReference>
<feature type="binding site" evidence="3">
    <location>
        <position position="219"/>
    </location>
    <ligand>
        <name>pyruvate</name>
        <dbReference type="ChEBI" id="CHEBI:15361"/>
    </ligand>
</feature>
<dbReference type="Proteomes" id="UP000037460">
    <property type="component" value="Unassembled WGS sequence"/>
</dbReference>
<dbReference type="Gene3D" id="3.20.20.70">
    <property type="entry name" value="Aldolase class I"/>
    <property type="match status" value="1"/>
</dbReference>
<dbReference type="AlphaFoldDB" id="A0A0M0JYR4"/>
<sequence>MTSFFKGVYPIMATPFNPDETLDLDGFRKSIAFMVDAGAQGATITGVLGESNRMTDKEREALIRVAVDVAGTCGRPFRVCVGTSHAGISATADLSQMAQDLGADAVMVTPTKELAPTPDDMLVELYARVAKKCPGLPIVLQDHPASTQVHMSVPLLCRIVLEVPTVTCIKLESLPTPAKIAQVRQKWAQVPPKQECTILTGLGALYGGFDLEQGTEGFMTGFAFPEILAAMNHAAQAGDMERAHALYARFLPLMVFEQQPGVAVRKELYRRRGLLKSGHVRAPAPSSVSPVLAKALEKLLVRTFGSGCDLTKPLPAEVFT</sequence>
<keyword evidence="5" id="KW-1185">Reference proteome</keyword>
<keyword evidence="1 2" id="KW-0456">Lyase</keyword>
<comment type="similarity">
    <text evidence="2">Belongs to the DapA family.</text>
</comment>
<comment type="caution">
    <text evidence="4">The sequence shown here is derived from an EMBL/GenBank/DDBJ whole genome shotgun (WGS) entry which is preliminary data.</text>
</comment>
<accession>A0A0M0JYR4</accession>
<organism evidence="4 5">
    <name type="scientific">Chrysochromulina tobinii</name>
    <dbReference type="NCBI Taxonomy" id="1460289"/>
    <lineage>
        <taxon>Eukaryota</taxon>
        <taxon>Haptista</taxon>
        <taxon>Haptophyta</taxon>
        <taxon>Prymnesiophyceae</taxon>
        <taxon>Prymnesiales</taxon>
        <taxon>Chrysochromulinaceae</taxon>
        <taxon>Chrysochromulina</taxon>
    </lineage>
</organism>
<dbReference type="GO" id="GO:0008840">
    <property type="term" value="F:4-hydroxy-tetrahydrodipicolinate synthase activity"/>
    <property type="evidence" value="ECO:0007669"/>
    <property type="project" value="TreeGrafter"/>
</dbReference>
<proteinExistence type="inferred from homology"/>
<dbReference type="PANTHER" id="PTHR12128">
    <property type="entry name" value="DIHYDRODIPICOLINATE SYNTHASE"/>
    <property type="match status" value="1"/>
</dbReference>
<evidence type="ECO:0000256" key="1">
    <source>
        <dbReference type="ARBA" id="ARBA00023239"/>
    </source>
</evidence>
<dbReference type="Pfam" id="PF00701">
    <property type="entry name" value="DHDPS"/>
    <property type="match status" value="1"/>
</dbReference>
<evidence type="ECO:0000256" key="2">
    <source>
        <dbReference type="PIRNR" id="PIRNR001365"/>
    </source>
</evidence>
<evidence type="ECO:0000313" key="5">
    <source>
        <dbReference type="Proteomes" id="UP000037460"/>
    </source>
</evidence>
<gene>
    <name evidence="4" type="ORF">Ctob_006439</name>
</gene>
<dbReference type="OrthoDB" id="191315at2759"/>
<protein>
    <submittedName>
        <fullName evidence="4">Dihydrodipicolinate synthetase</fullName>
    </submittedName>
</protein>
<reference evidence="5" key="1">
    <citation type="journal article" date="2015" name="PLoS Genet.">
        <title>Genome Sequence and Transcriptome Analyses of Chrysochromulina tobin: Metabolic Tools for Enhanced Algal Fitness in the Prominent Order Prymnesiales (Haptophyceae).</title>
        <authorList>
            <person name="Hovde B.T."/>
            <person name="Deodato C.R."/>
            <person name="Hunsperger H.M."/>
            <person name="Ryken S.A."/>
            <person name="Yost W."/>
            <person name="Jha R.K."/>
            <person name="Patterson J."/>
            <person name="Monnat R.J. Jr."/>
            <person name="Barlow S.B."/>
            <person name="Starkenburg S.R."/>
            <person name="Cattolico R.A."/>
        </authorList>
    </citation>
    <scope>NUCLEOTIDE SEQUENCE</scope>
    <source>
        <strain evidence="5">CCMP291</strain>
    </source>
</reference>
<dbReference type="InterPro" id="IPR002220">
    <property type="entry name" value="DapA-like"/>
</dbReference>
<dbReference type="SMART" id="SM01130">
    <property type="entry name" value="DHDPS"/>
    <property type="match status" value="1"/>
</dbReference>